<dbReference type="Proteomes" id="UP001300383">
    <property type="component" value="Unassembled WGS sequence"/>
</dbReference>
<dbReference type="PANTHER" id="PTHR34512">
    <property type="entry name" value="CELL SURFACE PROTEIN"/>
    <property type="match status" value="1"/>
</dbReference>
<gene>
    <name evidence="3" type="ORF">QJ036_02190</name>
</gene>
<dbReference type="InterPro" id="IPR036439">
    <property type="entry name" value="Dockerin_dom_sf"/>
</dbReference>
<dbReference type="PANTHER" id="PTHR34512:SF30">
    <property type="entry name" value="OUTER MEMBRANE PROTEIN ASSEMBLY FACTOR BAMB"/>
    <property type="match status" value="1"/>
</dbReference>
<evidence type="ECO:0000259" key="2">
    <source>
        <dbReference type="PROSITE" id="PS51766"/>
    </source>
</evidence>
<dbReference type="Pfam" id="PF12733">
    <property type="entry name" value="Cadherin-like"/>
    <property type="match status" value="1"/>
</dbReference>
<feature type="chain" id="PRO_5042877058" evidence="1">
    <location>
        <begin position="29"/>
        <end position="1266"/>
    </location>
</feature>
<dbReference type="InterPro" id="IPR011047">
    <property type="entry name" value="Quinoprotein_ADH-like_sf"/>
</dbReference>
<dbReference type="EMBL" id="JASGBQ010000002">
    <property type="protein sequence ID" value="MDI9241289.1"/>
    <property type="molecule type" value="Genomic_DNA"/>
</dbReference>
<dbReference type="InterPro" id="IPR015943">
    <property type="entry name" value="WD40/YVTN_repeat-like_dom_sf"/>
</dbReference>
<dbReference type="Gene3D" id="2.130.10.10">
    <property type="entry name" value="YVTN repeat-like/Quinoprotein amine dehydrogenase"/>
    <property type="match status" value="2"/>
</dbReference>
<dbReference type="Gene3D" id="1.10.1330.10">
    <property type="entry name" value="Dockerin domain"/>
    <property type="match status" value="1"/>
</dbReference>
<evidence type="ECO:0000313" key="3">
    <source>
        <dbReference type="EMBL" id="MDI9241289.1"/>
    </source>
</evidence>
<dbReference type="InterPro" id="IPR002105">
    <property type="entry name" value="Dockerin_1_rpt"/>
</dbReference>
<dbReference type="AlphaFoldDB" id="A0AAP4B7R0"/>
<feature type="signal peptide" evidence="1">
    <location>
        <begin position="1"/>
        <end position="28"/>
    </location>
</feature>
<dbReference type="SUPFAM" id="SSF63446">
    <property type="entry name" value="Type I dockerin domain"/>
    <property type="match status" value="1"/>
</dbReference>
<dbReference type="GO" id="GO:0004553">
    <property type="term" value="F:hydrolase activity, hydrolyzing O-glycosyl compounds"/>
    <property type="evidence" value="ECO:0007669"/>
    <property type="project" value="InterPro"/>
</dbReference>
<dbReference type="PROSITE" id="PS00018">
    <property type="entry name" value="EF_HAND_1"/>
    <property type="match status" value="2"/>
</dbReference>
<sequence>MKRTRRLMSLLMSLVMMVSLLLATPLAAGATGEAEYAFTVTSNYQELSGNALDLTASSAMKYGKLPTTYTAGGKFDFEYSYSKLAYDSEKYEISKAELTIGDKTYTYTYGDAKATASVLMPYFGTSLITAAPSFYNYNFIDSTELSMSGKVYANVNFHITFAEKSGGGEEPDPEPEPPAAPLLKGIVSTTALPDSEGNTQFDFTEASDGSVCGEATIVMETTNAYTRILPVVDGDTTGIKLAYSYTQNTGAAYSAANQSQTTTVSLGNVQNTDGTVNDITMTATLDSDGDGTVDISQDYVVHVQQMTRLSGLKLTNHSDGSALTYTPVFAAGTTEYKASTLDHAVDVTFTNSDAGQTVYVNGEEIEGSTYAWELSEGENTLVFKAVKGDAFQTEYTLKVANAKNFDLHVSTDPSDAVFTLYDVLGNRIWPDENGAYQIMTLTDYKYNVSKYGYVGQTGTLNLAKAQDQSFTLEKAPESSPLPQLSSDYPSFRASADNNSVVSSKTVNNRDAIEVKWEQQIGDYVSPTSGCIPIIVDDKAYVMSGTTLYMYSTETGEMLKSAEMADEPGFNLMPATYADGMIFLPLNGVIQCMNAETLESLWVYHDPKPNYSHSSPIRYDDGYIYVGFIGTTSTHANFVCLSVTDEDPSNPLEEKVPTWINDTMGGFKWNGAWTNDNYVFVTNFYGQYFYCLDKQTGETVQQVSVQGSQNSCSASSIVYYGGRLYFTTSSHLYSFNLTEDGKLDLENTIEPLALGAQCTGTPVIYNNRFYIGLSSGKTFGVESYAILVGDIDPDTGALSGAYAVPTDGYVQTSGLLSNGYEEETGYVYVYFAANSGKGNIYMIKDKAGMTEADPESGLFYHPAHPQYTLGSVVADSKGNMYFKNDSAWQWCLTRSDLYIDKAEAEGGNAVIDGGSLQSGENHTIQVDPGTESITFRVTPSAGAEVILDGAYTKEKEIQLTDGEAEFKVRLEKGDNTKIYTFRVVSGPVLSNLQFSTSENKNIATFITPSPEFTPGVKTYTAGYSTTASKAYLVPTAKNSTDTVTCTAISGVASKSEGDVITGTSHWSGWTYYLVGFDAAATSARVNFTVTSEDGGQSSEYEVILYRGDTFPVITVDDGVISERTADSAKLNATVNKDGEIYYLIRSAEEAAPTAEEILAGDHKFAVAAGLNTADLTGLAAGKQKLYMALKDAAGETSVVYQVEIPTSRKLGDLNGDGKVTNADVSQLLDKVTAGASVELETGDLNGDGKITNADVSRLLDLVTAGQI</sequence>
<comment type="caution">
    <text evidence="3">The sequence shown here is derived from an EMBL/GenBank/DDBJ whole genome shotgun (WGS) entry which is preliminary data.</text>
</comment>
<dbReference type="RefSeq" id="WP_283229800.1">
    <property type="nucleotide sequence ID" value="NZ_JASGBQ010000002.1"/>
</dbReference>
<dbReference type="CDD" id="cd14256">
    <property type="entry name" value="Dockerin_I"/>
    <property type="match status" value="1"/>
</dbReference>
<protein>
    <submittedName>
        <fullName evidence="3">Cadherin-like beta sandwich domain-containing protein</fullName>
    </submittedName>
</protein>
<accession>A0AAP4B7R0</accession>
<dbReference type="Pfam" id="PF00404">
    <property type="entry name" value="Dockerin_1"/>
    <property type="match status" value="1"/>
</dbReference>
<proteinExistence type="predicted"/>
<organism evidence="3 4">
    <name type="scientific">Fusibacillus kribbianus</name>
    <dbReference type="NCBI Taxonomy" id="3044208"/>
    <lineage>
        <taxon>Bacteria</taxon>
        <taxon>Bacillati</taxon>
        <taxon>Bacillota</taxon>
        <taxon>Clostridia</taxon>
        <taxon>Lachnospirales</taxon>
        <taxon>Lachnospiraceae</taxon>
        <taxon>Fusibacillus</taxon>
    </lineage>
</organism>
<dbReference type="PROSITE" id="PS51766">
    <property type="entry name" value="DOCKERIN"/>
    <property type="match status" value="1"/>
</dbReference>
<dbReference type="InterPro" id="IPR016134">
    <property type="entry name" value="Dockerin_dom"/>
</dbReference>
<evidence type="ECO:0000256" key="1">
    <source>
        <dbReference type="SAM" id="SignalP"/>
    </source>
</evidence>
<dbReference type="SUPFAM" id="SSF50998">
    <property type="entry name" value="Quinoprotein alcohol dehydrogenase-like"/>
    <property type="match status" value="1"/>
</dbReference>
<dbReference type="InterPro" id="IPR025883">
    <property type="entry name" value="Cadherin-like_domain"/>
</dbReference>
<keyword evidence="4" id="KW-1185">Reference proteome</keyword>
<name>A0AAP4B7R0_9FIRM</name>
<keyword evidence="1" id="KW-0732">Signal</keyword>
<reference evidence="3 4" key="1">
    <citation type="submission" date="2023-05" db="EMBL/GenBank/DDBJ databases">
        <title>[ruminococcus] sp. nov., isolated from a pig farm feces dump.</title>
        <authorList>
            <person name="Chang Y.-H."/>
        </authorList>
    </citation>
    <scope>NUCLEOTIDE SEQUENCE [LARGE SCALE GENOMIC DNA]</scope>
    <source>
        <strain evidence="3 4">YH-rum2234</strain>
    </source>
</reference>
<dbReference type="GO" id="GO:0000272">
    <property type="term" value="P:polysaccharide catabolic process"/>
    <property type="evidence" value="ECO:0007669"/>
    <property type="project" value="InterPro"/>
</dbReference>
<evidence type="ECO:0000313" key="4">
    <source>
        <dbReference type="Proteomes" id="UP001300383"/>
    </source>
</evidence>
<feature type="domain" description="Dockerin" evidence="2">
    <location>
        <begin position="1205"/>
        <end position="1266"/>
    </location>
</feature>
<dbReference type="InterPro" id="IPR018247">
    <property type="entry name" value="EF_Hand_1_Ca_BS"/>
</dbReference>